<feature type="chain" id="PRO_5042839476" evidence="1">
    <location>
        <begin position="22"/>
        <end position="460"/>
    </location>
</feature>
<sequence length="460" mass="49970">MNKTKAIALLGAGLLTVSLSACGGADETETEVLDPTKHATTAAESLKPQWNNNARMAVDPLEAAPEAARDLPETRSLGIDNLDVFNPTFNQAVPAKLAVTSWDKETRALDLDTGALYDVSPKKFDGSEDKRMTTTMMLVADDGKTKGASFVKTVESTQGLQTEKVSLSTFLDDFASFDEPTLAEVDSKNLDAKSAEIIAASAEKIYLANIPEAGSKKQIDVVAVDIASGQETRHEHIETNDFFGVIAQSGEPVLYYASNDGDLRRRNLESGEDVEIRKGFAPEAVWRIGDDALVYGKDTAEQERCTDEPTKPCEAKFLYVSGGKADEAMSMETRTYSSVPVVRRSGDVITAIFTSRAEGIVKLLVLKPESGEVLLELGKDELKKLDFVDAISDGESIFTYDGNRTSPRVAQSDVKTKELITADADVFPIDSPSGARIWGVKRDDGDWFEARVAVEDLDKF</sequence>
<protein>
    <submittedName>
        <fullName evidence="2">Uncharacterized protein</fullName>
    </submittedName>
</protein>
<evidence type="ECO:0000256" key="1">
    <source>
        <dbReference type="SAM" id="SignalP"/>
    </source>
</evidence>
<feature type="signal peptide" evidence="1">
    <location>
        <begin position="1"/>
        <end position="21"/>
    </location>
</feature>
<dbReference type="SUPFAM" id="SSF82171">
    <property type="entry name" value="DPP6 N-terminal domain-like"/>
    <property type="match status" value="1"/>
</dbReference>
<dbReference type="EMBL" id="JAAUVV010000011">
    <property type="protein sequence ID" value="NJJ04071.1"/>
    <property type="molecule type" value="Genomic_DNA"/>
</dbReference>
<keyword evidence="1" id="KW-0732">Signal</keyword>
<comment type="caution">
    <text evidence="2">The sequence shown here is derived from an EMBL/GenBank/DDBJ whole genome shotgun (WGS) entry which is preliminary data.</text>
</comment>
<evidence type="ECO:0000313" key="2">
    <source>
        <dbReference type="EMBL" id="NJJ04071.1"/>
    </source>
</evidence>
<dbReference type="SUPFAM" id="SSF50998">
    <property type="entry name" value="Quinoprotein alcohol dehydrogenase-like"/>
    <property type="match status" value="1"/>
</dbReference>
<reference evidence="2 3" key="1">
    <citation type="submission" date="2020-03" db="EMBL/GenBank/DDBJ databases">
        <title>Draft genome sequences of bacterial isolates from the female urobiome.</title>
        <authorList>
            <person name="Miller-Ensminger T."/>
            <person name="Wolfe A.J."/>
            <person name="Putonti C."/>
        </authorList>
    </citation>
    <scope>NUCLEOTIDE SEQUENCE [LARGE SCALE GENOMIC DNA]</scope>
    <source>
        <strain evidence="2 3">UMB8490</strain>
    </source>
</reference>
<proteinExistence type="predicted"/>
<organism evidence="2 3">
    <name type="scientific">Corynebacterium coyleae</name>
    <dbReference type="NCBI Taxonomy" id="53374"/>
    <lineage>
        <taxon>Bacteria</taxon>
        <taxon>Bacillati</taxon>
        <taxon>Actinomycetota</taxon>
        <taxon>Actinomycetes</taxon>
        <taxon>Mycobacteriales</taxon>
        <taxon>Corynebacteriaceae</taxon>
        <taxon>Corynebacterium</taxon>
    </lineage>
</organism>
<dbReference type="AlphaFoldDB" id="A0AAP6XKI8"/>
<gene>
    <name evidence="2" type="ORF">HC138_06875</name>
</gene>
<name>A0AAP6XKI8_9CORY</name>
<dbReference type="Proteomes" id="UP000591626">
    <property type="component" value="Unassembled WGS sequence"/>
</dbReference>
<accession>A0AAP6XKI8</accession>
<dbReference type="PROSITE" id="PS51257">
    <property type="entry name" value="PROKAR_LIPOPROTEIN"/>
    <property type="match status" value="1"/>
</dbReference>
<dbReference type="InterPro" id="IPR011047">
    <property type="entry name" value="Quinoprotein_ADH-like_sf"/>
</dbReference>
<evidence type="ECO:0000313" key="3">
    <source>
        <dbReference type="Proteomes" id="UP000591626"/>
    </source>
</evidence>
<dbReference type="RefSeq" id="WP_167616627.1">
    <property type="nucleotide sequence ID" value="NZ_JAAUVV010000011.1"/>
</dbReference>